<dbReference type="InterPro" id="IPR036393">
    <property type="entry name" value="AceGlu_kinase-like_sf"/>
</dbReference>
<feature type="site" description="Transition state stabilizer" evidence="9">
    <location>
        <position position="33"/>
    </location>
</feature>
<dbReference type="SUPFAM" id="SSF53633">
    <property type="entry name" value="Carbamate kinase-like"/>
    <property type="match status" value="1"/>
</dbReference>
<dbReference type="Gene3D" id="3.40.1160.10">
    <property type="entry name" value="Acetylglutamate kinase-like"/>
    <property type="match status" value="1"/>
</dbReference>
<keyword evidence="7 9" id="KW-0067">ATP-binding</keyword>
<keyword evidence="6 9" id="KW-0418">Kinase</keyword>
<dbReference type="CDD" id="cd04250">
    <property type="entry name" value="AAK_NAGK-C"/>
    <property type="match status" value="1"/>
</dbReference>
<dbReference type="InterPro" id="IPR004662">
    <property type="entry name" value="AcgluKinase_fam"/>
</dbReference>
<dbReference type="InterPro" id="IPR037528">
    <property type="entry name" value="ArgB"/>
</dbReference>
<dbReference type="eggNOG" id="COG0548">
    <property type="taxonomic scope" value="Bacteria"/>
</dbReference>
<dbReference type="GO" id="GO:0042450">
    <property type="term" value="P:L-arginine biosynthetic process via ornithine"/>
    <property type="evidence" value="ECO:0007669"/>
    <property type="project" value="UniProtKB-UniRule"/>
</dbReference>
<reference evidence="11 12" key="1">
    <citation type="submission" date="2010-12" db="EMBL/GenBank/DDBJ databases">
        <authorList>
            <person name="Muzny D."/>
            <person name="Qin X."/>
            <person name="Deng J."/>
            <person name="Jiang H."/>
            <person name="Liu Y."/>
            <person name="Qu J."/>
            <person name="Song X.-Z."/>
            <person name="Zhang L."/>
            <person name="Thornton R."/>
            <person name="Coyle M."/>
            <person name="Francisco L."/>
            <person name="Jackson L."/>
            <person name="Javaid M."/>
            <person name="Korchina V."/>
            <person name="Kovar C."/>
            <person name="Mata R."/>
            <person name="Mathew T."/>
            <person name="Ngo R."/>
            <person name="Nguyen L."/>
            <person name="Nguyen N."/>
            <person name="Okwuonu G."/>
            <person name="Ongeri F."/>
            <person name="Pham C."/>
            <person name="Simmons D."/>
            <person name="Wilczek-Boney K."/>
            <person name="Hale W."/>
            <person name="Jakkamsetti A."/>
            <person name="Pham P."/>
            <person name="Ruth R."/>
            <person name="San Lucas F."/>
            <person name="Warren J."/>
            <person name="Zhang J."/>
            <person name="Zhao Z."/>
            <person name="Zhou C."/>
            <person name="Zhu D."/>
            <person name="Lee S."/>
            <person name="Bess C."/>
            <person name="Blankenburg K."/>
            <person name="Forbes L."/>
            <person name="Fu Q."/>
            <person name="Gubbala S."/>
            <person name="Hirani K."/>
            <person name="Jayaseelan J.C."/>
            <person name="Lara F."/>
            <person name="Munidasa M."/>
            <person name="Palculict T."/>
            <person name="Patil S."/>
            <person name="Pu L.-L."/>
            <person name="Saada N."/>
            <person name="Tang L."/>
            <person name="Weissenberger G."/>
            <person name="Zhu Y."/>
            <person name="Hemphill L."/>
            <person name="Shang Y."/>
            <person name="Youmans B."/>
            <person name="Ayvaz T."/>
            <person name="Ross M."/>
            <person name="Santibanez J."/>
            <person name="Aqrawi P."/>
            <person name="Gross S."/>
            <person name="Joshi V."/>
            <person name="Fowler G."/>
            <person name="Nazareth L."/>
            <person name="Reid J."/>
            <person name="Worley K."/>
            <person name="Petrosino J."/>
            <person name="Highlander S."/>
            <person name="Gibbs R."/>
        </authorList>
    </citation>
    <scope>NUCLEOTIDE SEQUENCE [LARGE SCALE GENOMIC DNA]</scope>
    <source>
        <strain evidence="11 12">ATCC 51599</strain>
    </source>
</reference>
<comment type="pathway">
    <text evidence="1 9">Amino-acid biosynthesis; L-arginine biosynthesis; N(2)-acetyl-L-ornithine from L-glutamate: step 2/4.</text>
</comment>
<evidence type="ECO:0000256" key="9">
    <source>
        <dbReference type="HAMAP-Rule" id="MF_00082"/>
    </source>
</evidence>
<dbReference type="GO" id="GO:0005737">
    <property type="term" value="C:cytoplasm"/>
    <property type="evidence" value="ECO:0007669"/>
    <property type="project" value="UniProtKB-SubCell"/>
</dbReference>
<evidence type="ECO:0000256" key="7">
    <source>
        <dbReference type="ARBA" id="ARBA00022840"/>
    </source>
</evidence>
<organism evidence="11 12">
    <name type="scientific">Lautropia mirabilis ATCC 51599</name>
    <dbReference type="NCBI Taxonomy" id="887898"/>
    <lineage>
        <taxon>Bacteria</taxon>
        <taxon>Pseudomonadati</taxon>
        <taxon>Pseudomonadota</taxon>
        <taxon>Betaproteobacteria</taxon>
        <taxon>Burkholderiales</taxon>
        <taxon>Burkholderiaceae</taxon>
        <taxon>Lautropia</taxon>
    </lineage>
</organism>
<dbReference type="HAMAP" id="MF_00082">
    <property type="entry name" value="ArgB"/>
    <property type="match status" value="1"/>
</dbReference>
<protein>
    <recommendedName>
        <fullName evidence="9">Acetylglutamate kinase</fullName>
        <ecNumber evidence="9">2.7.2.8</ecNumber>
    </recommendedName>
    <alternativeName>
        <fullName evidence="9">N-acetyl-L-glutamate 5-phosphotransferase</fullName>
    </alternativeName>
    <alternativeName>
        <fullName evidence="9">NAG kinase</fullName>
        <shortName evidence="9">NAGK</shortName>
    </alternativeName>
</protein>
<dbReference type="GO" id="GO:0005524">
    <property type="term" value="F:ATP binding"/>
    <property type="evidence" value="ECO:0007669"/>
    <property type="project" value="UniProtKB-UniRule"/>
</dbReference>
<evidence type="ECO:0000313" key="11">
    <source>
        <dbReference type="EMBL" id="EFV94233.1"/>
    </source>
</evidence>
<comment type="catalytic activity">
    <reaction evidence="8 9">
        <text>N-acetyl-L-glutamate + ATP = N-acetyl-L-glutamyl 5-phosphate + ADP</text>
        <dbReference type="Rhea" id="RHEA:14629"/>
        <dbReference type="ChEBI" id="CHEBI:30616"/>
        <dbReference type="ChEBI" id="CHEBI:44337"/>
        <dbReference type="ChEBI" id="CHEBI:57936"/>
        <dbReference type="ChEBI" id="CHEBI:456216"/>
        <dbReference type="EC" id="2.7.2.8"/>
    </reaction>
</comment>
<name>E7S084_9BURK</name>
<evidence type="ECO:0000256" key="3">
    <source>
        <dbReference type="ARBA" id="ARBA00022605"/>
    </source>
</evidence>
<accession>E7S084</accession>
<keyword evidence="12" id="KW-1185">Reference proteome</keyword>
<dbReference type="EMBL" id="AEQP01000022">
    <property type="protein sequence ID" value="EFV94233.1"/>
    <property type="molecule type" value="Genomic_DNA"/>
</dbReference>
<dbReference type="NCBIfam" id="TIGR00761">
    <property type="entry name" value="argB"/>
    <property type="match status" value="1"/>
</dbReference>
<comment type="similarity">
    <text evidence="9">Belongs to the acetylglutamate kinase family. ArgB subfamily.</text>
</comment>
<keyword evidence="5 9" id="KW-0547">Nucleotide-binding</keyword>
<dbReference type="RefSeq" id="WP_005674776.1">
    <property type="nucleotide sequence ID" value="NZ_CP146288.1"/>
</dbReference>
<evidence type="ECO:0000256" key="2">
    <source>
        <dbReference type="ARBA" id="ARBA00022571"/>
    </source>
</evidence>
<dbReference type="PANTHER" id="PTHR23342">
    <property type="entry name" value="N-ACETYLGLUTAMATE SYNTHASE"/>
    <property type="match status" value="1"/>
</dbReference>
<evidence type="ECO:0000256" key="4">
    <source>
        <dbReference type="ARBA" id="ARBA00022679"/>
    </source>
</evidence>
<evidence type="ECO:0000256" key="1">
    <source>
        <dbReference type="ARBA" id="ARBA00004828"/>
    </source>
</evidence>
<evidence type="ECO:0000313" key="12">
    <source>
        <dbReference type="Proteomes" id="UP000011021"/>
    </source>
</evidence>
<dbReference type="UniPathway" id="UPA00068">
    <property type="reaction ID" value="UER00107"/>
</dbReference>
<evidence type="ECO:0000259" key="10">
    <source>
        <dbReference type="Pfam" id="PF00696"/>
    </source>
</evidence>
<dbReference type="PANTHER" id="PTHR23342:SF0">
    <property type="entry name" value="N-ACETYLGLUTAMATE SYNTHASE, MITOCHONDRIAL"/>
    <property type="match status" value="1"/>
</dbReference>
<keyword evidence="9" id="KW-0963">Cytoplasm</keyword>
<feature type="site" description="Transition state stabilizer" evidence="9">
    <location>
        <position position="252"/>
    </location>
</feature>
<dbReference type="HOGENOM" id="CLU_053680_0_0_4"/>
<dbReference type="Pfam" id="PF00696">
    <property type="entry name" value="AA_kinase"/>
    <property type="match status" value="1"/>
</dbReference>
<evidence type="ECO:0000256" key="5">
    <source>
        <dbReference type="ARBA" id="ARBA00022741"/>
    </source>
</evidence>
<evidence type="ECO:0000256" key="8">
    <source>
        <dbReference type="ARBA" id="ARBA00048141"/>
    </source>
</evidence>
<dbReference type="InterPro" id="IPR041727">
    <property type="entry name" value="NAGK-C"/>
</dbReference>
<dbReference type="Proteomes" id="UP000011021">
    <property type="component" value="Unassembled WGS sequence"/>
</dbReference>
<gene>
    <name evidence="9 11" type="primary">argB</name>
    <name evidence="11" type="ORF">HMPREF0551_2348</name>
</gene>
<comment type="function">
    <text evidence="9">Catalyzes the ATP-dependent phosphorylation of N-acetyl-L-glutamate.</text>
</comment>
<dbReference type="InterPro" id="IPR001048">
    <property type="entry name" value="Asp/Glu/Uridylate_kinase"/>
</dbReference>
<dbReference type="PIRSF" id="PIRSF000728">
    <property type="entry name" value="NAGK"/>
    <property type="match status" value="1"/>
</dbReference>
<sequence>MTDDSLSPGVKAQILSEALPYLRRFHGKTVVIKYGGNAMTDERLKRSFAHDVVMLKLVGINPVVVHGGGPQIEQALTRMGKEGRFIQGMRVTDEETMSIVEMVLAGQVNKEIVELINTAGGQAVGLTGQDGNLIRAKKLLLPSQETPGQMVDIGLVGDIEQCDPAIIRTLTSHSFIPVVAPIGSGETGETYNINADVVAGKIAEVLQAEKLVLLTNTAGVLDKSGRLLTGLTAAQVDALFADGTISGGMLPKISSALDAARSGVKAVHIIDGRVDHCLLLELLTDQGVGTMISCN</sequence>
<dbReference type="EC" id="2.7.2.8" evidence="9"/>
<keyword evidence="4 9" id="KW-0808">Transferase</keyword>
<proteinExistence type="inferred from homology"/>
<comment type="caution">
    <text evidence="11">The sequence shown here is derived from an EMBL/GenBank/DDBJ whole genome shotgun (WGS) entry which is preliminary data.</text>
</comment>
<feature type="binding site" evidence="9">
    <location>
        <begin position="68"/>
        <end position="69"/>
    </location>
    <ligand>
        <name>substrate</name>
    </ligand>
</feature>
<dbReference type="FunFam" id="3.40.1160.10:FF:000004">
    <property type="entry name" value="Acetylglutamate kinase"/>
    <property type="match status" value="1"/>
</dbReference>
<keyword evidence="2 9" id="KW-0055">Arginine biosynthesis</keyword>
<dbReference type="STRING" id="887898.HMPREF0551_2348"/>
<comment type="subcellular location">
    <subcellularLocation>
        <location evidence="9">Cytoplasm</location>
    </subcellularLocation>
</comment>
<dbReference type="AlphaFoldDB" id="E7S084"/>
<feature type="binding site" evidence="9">
    <location>
        <position position="192"/>
    </location>
    <ligand>
        <name>substrate</name>
    </ligand>
</feature>
<feature type="domain" description="Aspartate/glutamate/uridylate kinase" evidence="10">
    <location>
        <begin position="28"/>
        <end position="271"/>
    </location>
</feature>
<feature type="binding site" evidence="9">
    <location>
        <position position="90"/>
    </location>
    <ligand>
        <name>substrate</name>
    </ligand>
</feature>
<dbReference type="GO" id="GO:0003991">
    <property type="term" value="F:acetylglutamate kinase activity"/>
    <property type="evidence" value="ECO:0007669"/>
    <property type="project" value="UniProtKB-UniRule"/>
</dbReference>
<evidence type="ECO:0000256" key="6">
    <source>
        <dbReference type="ARBA" id="ARBA00022777"/>
    </source>
</evidence>
<keyword evidence="3 9" id="KW-0028">Amino-acid biosynthesis</keyword>